<dbReference type="KEGG" id="dpp:DICPUDRAFT_41751"/>
<protein>
    <submittedName>
        <fullName evidence="1">Uncharacterized protein</fullName>
    </submittedName>
</protein>
<dbReference type="InParanoid" id="F1A0Q1"/>
<dbReference type="GeneID" id="10510942"/>
<dbReference type="Proteomes" id="UP000001064">
    <property type="component" value="Unassembled WGS sequence"/>
</dbReference>
<reference evidence="2" key="1">
    <citation type="journal article" date="2011" name="Genome Biol.">
        <title>Comparative genomics of the social amoebae Dictyostelium discoideum and Dictyostelium purpureum.</title>
        <authorList>
            <consortium name="US DOE Joint Genome Institute (JGI-PGF)"/>
            <person name="Sucgang R."/>
            <person name="Kuo A."/>
            <person name="Tian X."/>
            <person name="Salerno W."/>
            <person name="Parikh A."/>
            <person name="Feasley C.L."/>
            <person name="Dalin E."/>
            <person name="Tu H."/>
            <person name="Huang E."/>
            <person name="Barry K."/>
            <person name="Lindquist E."/>
            <person name="Shapiro H."/>
            <person name="Bruce D."/>
            <person name="Schmutz J."/>
            <person name="Salamov A."/>
            <person name="Fey P."/>
            <person name="Gaudet P."/>
            <person name="Anjard C."/>
            <person name="Babu M.M."/>
            <person name="Basu S."/>
            <person name="Bushmanova Y."/>
            <person name="van der Wel H."/>
            <person name="Katoh-Kurasawa M."/>
            <person name="Dinh C."/>
            <person name="Coutinho P.M."/>
            <person name="Saito T."/>
            <person name="Elias M."/>
            <person name="Schaap P."/>
            <person name="Kay R.R."/>
            <person name="Henrissat B."/>
            <person name="Eichinger L."/>
            <person name="Rivero F."/>
            <person name="Putnam N.H."/>
            <person name="West C.M."/>
            <person name="Loomis W.F."/>
            <person name="Chisholm R.L."/>
            <person name="Shaulsky G."/>
            <person name="Strassmann J.E."/>
            <person name="Queller D.C."/>
            <person name="Kuspa A."/>
            <person name="Grigoriev I.V."/>
        </authorList>
    </citation>
    <scope>NUCLEOTIDE SEQUENCE [LARGE SCALE GENOMIC DNA]</scope>
    <source>
        <strain evidence="2">QSDP1</strain>
    </source>
</reference>
<evidence type="ECO:0000313" key="2">
    <source>
        <dbReference type="Proteomes" id="UP000001064"/>
    </source>
</evidence>
<accession>F1A0Q1</accession>
<dbReference type="AlphaFoldDB" id="F1A0Q1"/>
<evidence type="ECO:0000313" key="1">
    <source>
        <dbReference type="EMBL" id="EGC30230.1"/>
    </source>
</evidence>
<organism evidence="1 2">
    <name type="scientific">Dictyostelium purpureum</name>
    <name type="common">Slime mold</name>
    <dbReference type="NCBI Taxonomy" id="5786"/>
    <lineage>
        <taxon>Eukaryota</taxon>
        <taxon>Amoebozoa</taxon>
        <taxon>Evosea</taxon>
        <taxon>Eumycetozoa</taxon>
        <taxon>Dictyostelia</taxon>
        <taxon>Dictyosteliales</taxon>
        <taxon>Dictyosteliaceae</taxon>
        <taxon>Dictyostelium</taxon>
    </lineage>
</organism>
<keyword evidence="2" id="KW-1185">Reference proteome</keyword>
<feature type="non-terminal residue" evidence="1">
    <location>
        <position position="1"/>
    </location>
</feature>
<sequence>KQKTKTKNMDYPYATTHRRLKQIQGHFMTPQSLKVLPQFNVNNSKSNLLSVWEKLNTSSRLGAISIPPLTTYYIFKLLKGTKHRFINSNNKDIENIIKEISGNDIFDKVVKLVGKVIGFLGVIQISSRMQTFLGVKLTFSRSYQLLLTLSSILETILSFTKINQK</sequence>
<dbReference type="VEuPathDB" id="AmoebaDB:DICPUDRAFT_41751"/>
<gene>
    <name evidence="1" type="ORF">DICPUDRAFT_41751</name>
</gene>
<name>F1A0Q1_DICPU</name>
<proteinExistence type="predicted"/>
<dbReference type="EMBL" id="GL871346">
    <property type="protein sequence ID" value="EGC30230.1"/>
    <property type="molecule type" value="Genomic_DNA"/>
</dbReference>
<dbReference type="RefSeq" id="XP_003293244.1">
    <property type="nucleotide sequence ID" value="XM_003293196.1"/>
</dbReference>